<proteinExistence type="predicted"/>
<feature type="domain" description="HTH cro/C1-type" evidence="1">
    <location>
        <begin position="86"/>
        <end position="131"/>
    </location>
</feature>
<evidence type="ECO:0000313" key="3">
    <source>
        <dbReference type="Proteomes" id="UP000006426"/>
    </source>
</evidence>
<evidence type="ECO:0000259" key="1">
    <source>
        <dbReference type="PROSITE" id="PS50943"/>
    </source>
</evidence>
<dbReference type="SUPFAM" id="SSF47413">
    <property type="entry name" value="lambda repressor-like DNA-binding domains"/>
    <property type="match status" value="1"/>
</dbReference>
<name>A0AAD0PX05_PSEAV</name>
<dbReference type="InterPro" id="IPR010982">
    <property type="entry name" value="Lambda_DNA-bd_dom_sf"/>
</dbReference>
<dbReference type="Gene3D" id="1.10.260.40">
    <property type="entry name" value="lambda repressor-like DNA-binding domains"/>
    <property type="match status" value="1"/>
</dbReference>
<keyword evidence="2" id="KW-0614">Plasmid</keyword>
<evidence type="ECO:0000313" key="2">
    <source>
        <dbReference type="EMBL" id="AXH60288.1"/>
    </source>
</evidence>
<dbReference type="AlphaFoldDB" id="A0AAD0PX05"/>
<dbReference type="EMBL" id="CP031226">
    <property type="protein sequence ID" value="AXH60288.1"/>
    <property type="molecule type" value="Genomic_DNA"/>
</dbReference>
<sequence>MTTYSLGSIMDSIWQRLPKDDALLRMNPYAMPNPHEHLLLAGRRVIEICGDEGAFLYAELPKEKDRNAWYRLVGAWAFHFKTHETMSRARVADELNIDPSNLTNFLNGKRPLTSNALLSVAKYLSIRPYDIRPELGAHSADRENRDHCKKILSVERGVKDIERDIQELARNGVAVDKLLVKVGKVLSTLAR</sequence>
<organism evidence="2 3">
    <name type="scientific">Pseudomonas amygdali pv. lachrymans str. M301315</name>
    <dbReference type="NCBI Taxonomy" id="629260"/>
    <lineage>
        <taxon>Bacteria</taxon>
        <taxon>Pseudomonadati</taxon>
        <taxon>Pseudomonadota</taxon>
        <taxon>Gammaproteobacteria</taxon>
        <taxon>Pseudomonadales</taxon>
        <taxon>Pseudomonadaceae</taxon>
        <taxon>Pseudomonas</taxon>
        <taxon>Pseudomonas amygdali</taxon>
    </lineage>
</organism>
<dbReference type="InterPro" id="IPR001387">
    <property type="entry name" value="Cro/C1-type_HTH"/>
</dbReference>
<dbReference type="PROSITE" id="PS50943">
    <property type="entry name" value="HTH_CROC1"/>
    <property type="match status" value="1"/>
</dbReference>
<reference evidence="2 3" key="1">
    <citation type="journal article" date="2011" name="PLoS Pathog.">
        <title>Dynamic evolution of pathogenicity revealed by sequencing and comparative genomics of 19 Pseudomonas syringae isolates.</title>
        <authorList>
            <person name="Baltrus D.A."/>
            <person name="Nishimura M.T."/>
            <person name="Romanchuk A."/>
            <person name="Chang J.H."/>
            <person name="Mukhtar M.S."/>
            <person name="Cherkis K."/>
            <person name="Roach J."/>
            <person name="Grant S.R."/>
            <person name="Jones C.D."/>
            <person name="Dangl J.L."/>
        </authorList>
    </citation>
    <scope>NUCLEOTIDE SEQUENCE [LARGE SCALE GENOMIC DNA]</scope>
    <source>
        <strain evidence="2 3">M301315</strain>
    </source>
</reference>
<accession>A0AAD0PX05</accession>
<dbReference type="GO" id="GO:0003677">
    <property type="term" value="F:DNA binding"/>
    <property type="evidence" value="ECO:0007669"/>
    <property type="project" value="InterPro"/>
</dbReference>
<geneLocation type="plasmid" evidence="3">
    <name>pmppla107</name>
</geneLocation>
<gene>
    <name evidence="2" type="ORF">PLA107_034470</name>
</gene>
<dbReference type="GeneID" id="39474083"/>
<dbReference type="Proteomes" id="UP000006426">
    <property type="component" value="Plasmid pmppla107"/>
</dbReference>
<dbReference type="RefSeq" id="WP_005742577.1">
    <property type="nucleotide sequence ID" value="NZ_CP031226.1"/>
</dbReference>
<protein>
    <submittedName>
        <fullName evidence="2">XRE family transcriptional regulator</fullName>
    </submittedName>
</protein>